<dbReference type="EMBL" id="CAJNJA010028953">
    <property type="protein sequence ID" value="CAE7615696.1"/>
    <property type="molecule type" value="Genomic_DNA"/>
</dbReference>
<dbReference type="InterPro" id="IPR007803">
    <property type="entry name" value="Asp/Arg/Pro-Hydrxlase"/>
</dbReference>
<dbReference type="SUPFAM" id="SSF48452">
    <property type="entry name" value="TPR-like"/>
    <property type="match status" value="1"/>
</dbReference>
<organism evidence="4 5">
    <name type="scientific">Symbiodinium necroappetens</name>
    <dbReference type="NCBI Taxonomy" id="1628268"/>
    <lineage>
        <taxon>Eukaryota</taxon>
        <taxon>Sar</taxon>
        <taxon>Alveolata</taxon>
        <taxon>Dinophyceae</taxon>
        <taxon>Suessiales</taxon>
        <taxon>Symbiodiniaceae</taxon>
        <taxon>Symbiodinium</taxon>
    </lineage>
</organism>
<sequence>MDADELWAQGVAQYLLEVKANPQTVAGLWAFETSVQADPSDPKRLFFLATLLYHAGRHAEAEQFYRQVIEAEPESGHGYLELVLFLESAGRRGEARRVACQAVMAGAIWADEWQRPPIFVRGLTSKPWWAREDFPWAADLEGAYPAIKAEMLELFGERGDHGGKMPQSWVRVGDERASQDGDIVAPGGEWREFLLYSAQDQSKSTANPEVLKLFPKTCELLESLLPGAVAMAKIGVGEIILSAISPGTKLTPHCASSNVRLTCHLGLVCPEGARVRVGPDLGTWEEGRCIFFDDSYEHEVVNDGNSVRIVLLIRFWHPELPAEKWLSTLNSGMEEYSAMLQRRVSPPASSRVAELLMKAEGSPVIVQKGSPLNSAEQAAAVLKADAPDLAISGSDIGLLEIRDELY</sequence>
<protein>
    <submittedName>
        <fullName evidence="4">ASPH protein</fullName>
    </submittedName>
</protein>
<evidence type="ECO:0000256" key="1">
    <source>
        <dbReference type="ARBA" id="ARBA00007730"/>
    </source>
</evidence>
<proteinExistence type="inferred from homology"/>
<dbReference type="PROSITE" id="PS50005">
    <property type="entry name" value="TPR"/>
    <property type="match status" value="1"/>
</dbReference>
<dbReference type="InterPro" id="IPR039038">
    <property type="entry name" value="ASPH"/>
</dbReference>
<dbReference type="PANTHER" id="PTHR12366:SF32">
    <property type="entry name" value="ASPARTATE BETA-HYDROXYLASE ISOFORM X1"/>
    <property type="match status" value="1"/>
</dbReference>
<gene>
    <name evidence="4" type="primary">ASPH</name>
    <name evidence="4" type="ORF">SNEC2469_LOCUS17482</name>
</gene>
<keyword evidence="2" id="KW-0802">TPR repeat</keyword>
<evidence type="ECO:0000259" key="3">
    <source>
        <dbReference type="Pfam" id="PF05118"/>
    </source>
</evidence>
<dbReference type="AlphaFoldDB" id="A0A812V9L6"/>
<dbReference type="Gene3D" id="1.25.40.10">
    <property type="entry name" value="Tetratricopeptide repeat domain"/>
    <property type="match status" value="1"/>
</dbReference>
<evidence type="ECO:0000313" key="5">
    <source>
        <dbReference type="Proteomes" id="UP000601435"/>
    </source>
</evidence>
<dbReference type="OrthoDB" id="438431at2759"/>
<dbReference type="Pfam" id="PF05118">
    <property type="entry name" value="Asp_Arg_Hydrox"/>
    <property type="match status" value="1"/>
</dbReference>
<dbReference type="InterPro" id="IPR027443">
    <property type="entry name" value="IPNS-like_sf"/>
</dbReference>
<dbReference type="Gene3D" id="2.60.120.330">
    <property type="entry name" value="B-lactam Antibiotic, Isopenicillin N Synthase, Chain"/>
    <property type="match status" value="1"/>
</dbReference>
<dbReference type="SMART" id="SM00028">
    <property type="entry name" value="TPR"/>
    <property type="match status" value="1"/>
</dbReference>
<evidence type="ECO:0000256" key="2">
    <source>
        <dbReference type="PROSITE-ProRule" id="PRU00339"/>
    </source>
</evidence>
<dbReference type="PANTHER" id="PTHR12366">
    <property type="entry name" value="ASPARTYL/ASPARAGINYL BETA-HYDROXYLASE"/>
    <property type="match status" value="1"/>
</dbReference>
<comment type="similarity">
    <text evidence="1">Belongs to the aspartyl/asparaginyl beta-hydroxylase family.</text>
</comment>
<keyword evidence="5" id="KW-1185">Reference proteome</keyword>
<dbReference type="SUPFAM" id="SSF51197">
    <property type="entry name" value="Clavaminate synthase-like"/>
    <property type="match status" value="1"/>
</dbReference>
<accession>A0A812V9L6</accession>
<reference evidence="4" key="1">
    <citation type="submission" date="2021-02" db="EMBL/GenBank/DDBJ databases">
        <authorList>
            <person name="Dougan E. K."/>
            <person name="Rhodes N."/>
            <person name="Thang M."/>
            <person name="Chan C."/>
        </authorList>
    </citation>
    <scope>NUCLEOTIDE SEQUENCE</scope>
</reference>
<dbReference type="InterPro" id="IPR019734">
    <property type="entry name" value="TPR_rpt"/>
</dbReference>
<feature type="repeat" description="TPR" evidence="2">
    <location>
        <begin position="42"/>
        <end position="75"/>
    </location>
</feature>
<dbReference type="GO" id="GO:0005783">
    <property type="term" value="C:endoplasmic reticulum"/>
    <property type="evidence" value="ECO:0007669"/>
    <property type="project" value="TreeGrafter"/>
</dbReference>
<evidence type="ECO:0000313" key="4">
    <source>
        <dbReference type="EMBL" id="CAE7615696.1"/>
    </source>
</evidence>
<dbReference type="GO" id="GO:0062101">
    <property type="term" value="F:peptidyl-aspartic acid 3-dioxygenase activity"/>
    <property type="evidence" value="ECO:0007669"/>
    <property type="project" value="InterPro"/>
</dbReference>
<dbReference type="Proteomes" id="UP000601435">
    <property type="component" value="Unassembled WGS sequence"/>
</dbReference>
<feature type="domain" description="Aspartyl/asparaginy/proline hydroxylase" evidence="3">
    <location>
        <begin position="144"/>
        <end position="318"/>
    </location>
</feature>
<comment type="caution">
    <text evidence="4">The sequence shown here is derived from an EMBL/GenBank/DDBJ whole genome shotgun (WGS) entry which is preliminary data.</text>
</comment>
<name>A0A812V9L6_9DINO</name>
<dbReference type="InterPro" id="IPR011990">
    <property type="entry name" value="TPR-like_helical_dom_sf"/>
</dbReference>